<evidence type="ECO:0000256" key="3">
    <source>
        <dbReference type="ARBA" id="ARBA00022741"/>
    </source>
</evidence>
<dbReference type="PROSITE" id="PS00108">
    <property type="entry name" value="PROTEIN_KINASE_ST"/>
    <property type="match status" value="1"/>
</dbReference>
<evidence type="ECO:0000256" key="5">
    <source>
        <dbReference type="ARBA" id="ARBA00022840"/>
    </source>
</evidence>
<keyword evidence="4" id="KW-0418">Kinase</keyword>
<dbReference type="PANTHER" id="PTHR24351">
    <property type="entry name" value="RIBOSOMAL PROTEIN S6 KINASE"/>
    <property type="match status" value="1"/>
</dbReference>
<dbReference type="InterPro" id="IPR000719">
    <property type="entry name" value="Prot_kinase_dom"/>
</dbReference>
<keyword evidence="1" id="KW-0723">Serine/threonine-protein kinase</keyword>
<name>A0ABR2J2C3_9EUKA</name>
<evidence type="ECO:0000259" key="6">
    <source>
        <dbReference type="PROSITE" id="PS50011"/>
    </source>
</evidence>
<gene>
    <name evidence="7" type="ORF">M9Y10_007446</name>
</gene>
<reference evidence="7 8" key="1">
    <citation type="submission" date="2024-04" db="EMBL/GenBank/DDBJ databases">
        <title>Tritrichomonas musculus Genome.</title>
        <authorList>
            <person name="Alves-Ferreira E."/>
            <person name="Grigg M."/>
            <person name="Lorenzi H."/>
            <person name="Galac M."/>
        </authorList>
    </citation>
    <scope>NUCLEOTIDE SEQUENCE [LARGE SCALE GENOMIC DNA]</scope>
    <source>
        <strain evidence="7 8">EAF2021</strain>
    </source>
</reference>
<keyword evidence="5" id="KW-0067">ATP-binding</keyword>
<dbReference type="InterPro" id="IPR011009">
    <property type="entry name" value="Kinase-like_dom_sf"/>
</dbReference>
<feature type="domain" description="Protein kinase" evidence="6">
    <location>
        <begin position="1"/>
        <end position="141"/>
    </location>
</feature>
<dbReference type="PROSITE" id="PS50011">
    <property type="entry name" value="PROTEIN_KINASE_DOM"/>
    <property type="match status" value="1"/>
</dbReference>
<dbReference type="EMBL" id="JAPFFF010000013">
    <property type="protein sequence ID" value="KAK8871706.1"/>
    <property type="molecule type" value="Genomic_DNA"/>
</dbReference>
<dbReference type="Pfam" id="PF00069">
    <property type="entry name" value="Pkinase"/>
    <property type="match status" value="1"/>
</dbReference>
<organism evidence="7 8">
    <name type="scientific">Tritrichomonas musculus</name>
    <dbReference type="NCBI Taxonomy" id="1915356"/>
    <lineage>
        <taxon>Eukaryota</taxon>
        <taxon>Metamonada</taxon>
        <taxon>Parabasalia</taxon>
        <taxon>Tritrichomonadida</taxon>
        <taxon>Tritrichomonadidae</taxon>
        <taxon>Tritrichomonas</taxon>
    </lineage>
</organism>
<dbReference type="Proteomes" id="UP001470230">
    <property type="component" value="Unassembled WGS sequence"/>
</dbReference>
<evidence type="ECO:0000313" key="8">
    <source>
        <dbReference type="Proteomes" id="UP001470230"/>
    </source>
</evidence>
<comment type="caution">
    <text evidence="7">The sequence shown here is derived from an EMBL/GenBank/DDBJ whole genome shotgun (WGS) entry which is preliminary data.</text>
</comment>
<protein>
    <recommendedName>
        <fullName evidence="6">Protein kinase domain-containing protein</fullName>
    </recommendedName>
</protein>
<keyword evidence="2" id="KW-0808">Transferase</keyword>
<evidence type="ECO:0000256" key="2">
    <source>
        <dbReference type="ARBA" id="ARBA00022679"/>
    </source>
</evidence>
<dbReference type="SMART" id="SM00220">
    <property type="entry name" value="S_TKc"/>
    <property type="match status" value="1"/>
</dbReference>
<sequence length="144" mass="16643">MSNLHSHGMIYLDLKLENVMMNSVFESKLIDFGLVRVSDITENGSSLTKGVGTLVYMSPEIMNEEDNYNKTNVYSYDIVLFVLFTRKLPKQNMRNKMTDVPMKYPKASSKISEFCIDLVKRCKSKLQKTRPRNLSLLHLKLTQN</sequence>
<evidence type="ECO:0000256" key="4">
    <source>
        <dbReference type="ARBA" id="ARBA00022777"/>
    </source>
</evidence>
<proteinExistence type="predicted"/>
<dbReference type="SUPFAM" id="SSF56112">
    <property type="entry name" value="Protein kinase-like (PK-like)"/>
    <property type="match status" value="1"/>
</dbReference>
<evidence type="ECO:0000256" key="1">
    <source>
        <dbReference type="ARBA" id="ARBA00022527"/>
    </source>
</evidence>
<dbReference type="InterPro" id="IPR008271">
    <property type="entry name" value="Ser/Thr_kinase_AS"/>
</dbReference>
<accession>A0ABR2J2C3</accession>
<dbReference type="Gene3D" id="1.10.510.10">
    <property type="entry name" value="Transferase(Phosphotransferase) domain 1"/>
    <property type="match status" value="1"/>
</dbReference>
<evidence type="ECO:0000313" key="7">
    <source>
        <dbReference type="EMBL" id="KAK8871706.1"/>
    </source>
</evidence>
<keyword evidence="3" id="KW-0547">Nucleotide-binding</keyword>
<keyword evidence="8" id="KW-1185">Reference proteome</keyword>